<sequence length="243" mass="25664">MGSGAGPGGAAAGVHRPGARGARNEGDGAGYRGARKRRVTYLSFQGGYLVSNEGQLVHLDLQDVRGCRGGERWGPAIRWDRGGEGVDEGGIGLRLREVRELRRATLEEGVRISHLNLGLVDGCTNAKVGRVQGDAVDLKEAGAPLEDRRWGRGARTGCCQRRGTRMRGGGGGVAQCTQGCPRGLQLLARSVLKVSEGLGGKTYPQSSIDLLACTLEVFLAVQDMPCDEVPRDLTSNGLAGFLK</sequence>
<dbReference type="AlphaFoldDB" id="A0AAD4QNF9"/>
<protein>
    <submittedName>
        <fullName evidence="2">Uncharacterized protein</fullName>
    </submittedName>
</protein>
<organism evidence="2 3">
    <name type="scientific">Multifurca ochricompacta</name>
    <dbReference type="NCBI Taxonomy" id="376703"/>
    <lineage>
        <taxon>Eukaryota</taxon>
        <taxon>Fungi</taxon>
        <taxon>Dikarya</taxon>
        <taxon>Basidiomycota</taxon>
        <taxon>Agaricomycotina</taxon>
        <taxon>Agaricomycetes</taxon>
        <taxon>Russulales</taxon>
        <taxon>Russulaceae</taxon>
        <taxon>Multifurca</taxon>
    </lineage>
</organism>
<evidence type="ECO:0000256" key="1">
    <source>
        <dbReference type="SAM" id="MobiDB-lite"/>
    </source>
</evidence>
<proteinExistence type="predicted"/>
<dbReference type="EMBL" id="WTXG01000017">
    <property type="protein sequence ID" value="KAI0300720.1"/>
    <property type="molecule type" value="Genomic_DNA"/>
</dbReference>
<keyword evidence="3" id="KW-1185">Reference proteome</keyword>
<feature type="region of interest" description="Disordered" evidence="1">
    <location>
        <begin position="1"/>
        <end position="31"/>
    </location>
</feature>
<comment type="caution">
    <text evidence="2">The sequence shown here is derived from an EMBL/GenBank/DDBJ whole genome shotgun (WGS) entry which is preliminary data.</text>
</comment>
<reference evidence="2" key="1">
    <citation type="journal article" date="2022" name="New Phytol.">
        <title>Evolutionary transition to the ectomycorrhizal habit in the genomes of a hyperdiverse lineage of mushroom-forming fungi.</title>
        <authorList>
            <person name="Looney B."/>
            <person name="Miyauchi S."/>
            <person name="Morin E."/>
            <person name="Drula E."/>
            <person name="Courty P.E."/>
            <person name="Kohler A."/>
            <person name="Kuo A."/>
            <person name="LaButti K."/>
            <person name="Pangilinan J."/>
            <person name="Lipzen A."/>
            <person name="Riley R."/>
            <person name="Andreopoulos W."/>
            <person name="He G."/>
            <person name="Johnson J."/>
            <person name="Nolan M."/>
            <person name="Tritt A."/>
            <person name="Barry K.W."/>
            <person name="Grigoriev I.V."/>
            <person name="Nagy L.G."/>
            <person name="Hibbett D."/>
            <person name="Henrissat B."/>
            <person name="Matheny P.B."/>
            <person name="Labbe J."/>
            <person name="Martin F.M."/>
        </authorList>
    </citation>
    <scope>NUCLEOTIDE SEQUENCE</scope>
    <source>
        <strain evidence="2">BPL690</strain>
    </source>
</reference>
<evidence type="ECO:0000313" key="2">
    <source>
        <dbReference type="EMBL" id="KAI0300720.1"/>
    </source>
</evidence>
<evidence type="ECO:0000313" key="3">
    <source>
        <dbReference type="Proteomes" id="UP001203297"/>
    </source>
</evidence>
<feature type="compositionally biased region" description="Low complexity" evidence="1">
    <location>
        <begin position="12"/>
        <end position="21"/>
    </location>
</feature>
<feature type="compositionally biased region" description="Gly residues" evidence="1">
    <location>
        <begin position="1"/>
        <end position="11"/>
    </location>
</feature>
<accession>A0AAD4QNF9</accession>
<gene>
    <name evidence="2" type="ORF">B0F90DRAFT_401937</name>
</gene>
<name>A0AAD4QNF9_9AGAM</name>
<dbReference type="Proteomes" id="UP001203297">
    <property type="component" value="Unassembled WGS sequence"/>
</dbReference>